<sequence length="282" mass="29555">MISKDHNQNETNMQSADLSKNEDADAAVDAPVKTSVISDFWRALALLSRVPVHGIDDFRAELIARSVWSWPLVGLLLAGFAMLPAMLVYQLTENILIFAIIALAGMVLLTGCMHEDGMADCADGFGGGFERARKLEIMRDSQIGTYGVVALVLCFGLRLVLMSVAGDGGQAAILFLVMAISSRAAMPIVMHILPPARNDGLGKGAGTPSLMMVGLAVLLAAILAFVLTGLTTTVVVLAGAFLAVGLVAMVAKWQIGGQTGDVLGATQLLSELFVGIAFVAVI</sequence>
<dbReference type="GO" id="GO:0009236">
    <property type="term" value="P:cobalamin biosynthetic process"/>
    <property type="evidence" value="ECO:0007669"/>
    <property type="project" value="UniProtKB-UniRule"/>
</dbReference>
<keyword evidence="12 19" id="KW-1133">Transmembrane helix</keyword>
<keyword evidence="8 19" id="KW-0169">Cobalamin biosynthesis</keyword>
<evidence type="ECO:0000256" key="14">
    <source>
        <dbReference type="ARBA" id="ARBA00025228"/>
    </source>
</evidence>
<dbReference type="PANTHER" id="PTHR34148">
    <property type="entry name" value="ADENOSYLCOBINAMIDE-GDP RIBAZOLETRANSFERASE"/>
    <property type="match status" value="1"/>
</dbReference>
<feature type="transmembrane region" description="Helical" evidence="19">
    <location>
        <begin position="171"/>
        <end position="193"/>
    </location>
</feature>
<keyword evidence="7 19" id="KW-1003">Cell membrane</keyword>
<keyword evidence="11 19" id="KW-0460">Magnesium</keyword>
<evidence type="ECO:0000256" key="20">
    <source>
        <dbReference type="SAM" id="MobiDB-lite"/>
    </source>
</evidence>
<feature type="transmembrane region" description="Helical" evidence="19">
    <location>
        <begin position="233"/>
        <end position="250"/>
    </location>
</feature>
<keyword evidence="13 19" id="KW-0472">Membrane</keyword>
<evidence type="ECO:0000256" key="16">
    <source>
        <dbReference type="ARBA" id="ARBA00032853"/>
    </source>
</evidence>
<dbReference type="UniPathway" id="UPA00148">
    <property type="reaction ID" value="UER00238"/>
</dbReference>
<dbReference type="GO" id="GO:0051073">
    <property type="term" value="F:adenosylcobinamide-GDP ribazoletransferase activity"/>
    <property type="evidence" value="ECO:0007669"/>
    <property type="project" value="UniProtKB-UniRule"/>
</dbReference>
<comment type="catalytic activity">
    <reaction evidence="17 19">
        <text>alpha-ribazole + adenosylcob(III)inamide-GDP = adenosylcob(III)alamin + GMP + H(+)</text>
        <dbReference type="Rhea" id="RHEA:16049"/>
        <dbReference type="ChEBI" id="CHEBI:10329"/>
        <dbReference type="ChEBI" id="CHEBI:15378"/>
        <dbReference type="ChEBI" id="CHEBI:18408"/>
        <dbReference type="ChEBI" id="CHEBI:58115"/>
        <dbReference type="ChEBI" id="CHEBI:60487"/>
        <dbReference type="EC" id="2.7.8.26"/>
    </reaction>
</comment>
<keyword evidence="10 19" id="KW-0812">Transmembrane</keyword>
<evidence type="ECO:0000256" key="8">
    <source>
        <dbReference type="ARBA" id="ARBA00022573"/>
    </source>
</evidence>
<dbReference type="GO" id="GO:0008818">
    <property type="term" value="F:cobalamin 5'-phosphate synthase activity"/>
    <property type="evidence" value="ECO:0007669"/>
    <property type="project" value="UniProtKB-UniRule"/>
</dbReference>
<evidence type="ECO:0000256" key="10">
    <source>
        <dbReference type="ARBA" id="ARBA00022692"/>
    </source>
</evidence>
<evidence type="ECO:0000256" key="4">
    <source>
        <dbReference type="ARBA" id="ARBA00010561"/>
    </source>
</evidence>
<feature type="compositionally biased region" description="Polar residues" evidence="20">
    <location>
        <begin position="9"/>
        <end position="18"/>
    </location>
</feature>
<evidence type="ECO:0000256" key="7">
    <source>
        <dbReference type="ARBA" id="ARBA00022475"/>
    </source>
</evidence>
<feature type="transmembrane region" description="Helical" evidence="19">
    <location>
        <begin position="95"/>
        <end position="113"/>
    </location>
</feature>
<accession>A0A367VGC8</accession>
<evidence type="ECO:0000256" key="5">
    <source>
        <dbReference type="ARBA" id="ARBA00013200"/>
    </source>
</evidence>
<organism evidence="21 22">
    <name type="scientific">Thalassospira profundimaris</name>
    <dbReference type="NCBI Taxonomy" id="502049"/>
    <lineage>
        <taxon>Bacteria</taxon>
        <taxon>Pseudomonadati</taxon>
        <taxon>Pseudomonadota</taxon>
        <taxon>Alphaproteobacteria</taxon>
        <taxon>Rhodospirillales</taxon>
        <taxon>Thalassospiraceae</taxon>
        <taxon>Thalassospira</taxon>
    </lineage>
</organism>
<comment type="catalytic activity">
    <reaction evidence="18 19">
        <text>alpha-ribazole 5'-phosphate + adenosylcob(III)inamide-GDP = adenosylcob(III)alamin 5'-phosphate + GMP + H(+)</text>
        <dbReference type="Rhea" id="RHEA:23560"/>
        <dbReference type="ChEBI" id="CHEBI:15378"/>
        <dbReference type="ChEBI" id="CHEBI:57918"/>
        <dbReference type="ChEBI" id="CHEBI:58115"/>
        <dbReference type="ChEBI" id="CHEBI:60487"/>
        <dbReference type="ChEBI" id="CHEBI:60493"/>
        <dbReference type="EC" id="2.7.8.26"/>
    </reaction>
</comment>
<evidence type="ECO:0000256" key="11">
    <source>
        <dbReference type="ARBA" id="ARBA00022842"/>
    </source>
</evidence>
<evidence type="ECO:0000313" key="21">
    <source>
        <dbReference type="EMBL" id="RCK24049.1"/>
    </source>
</evidence>
<dbReference type="AlphaFoldDB" id="A0A367VGC8"/>
<evidence type="ECO:0000256" key="19">
    <source>
        <dbReference type="HAMAP-Rule" id="MF_00719"/>
    </source>
</evidence>
<evidence type="ECO:0000256" key="15">
    <source>
        <dbReference type="ARBA" id="ARBA00032605"/>
    </source>
</evidence>
<feature type="transmembrane region" description="Helical" evidence="19">
    <location>
        <begin position="262"/>
        <end position="281"/>
    </location>
</feature>
<dbReference type="EC" id="2.7.8.26" evidence="5 19"/>
<comment type="function">
    <text evidence="14 19">Joins adenosylcobinamide-GDP and alpha-ribazole to generate adenosylcobalamin (Ado-cobalamin). Also synthesizes adenosylcobalamin 5'-phosphate from adenosylcobinamide-GDP and alpha-ribazole 5'-phosphate.</text>
</comment>
<evidence type="ECO:0000313" key="22">
    <source>
        <dbReference type="Proteomes" id="UP000253061"/>
    </source>
</evidence>
<evidence type="ECO:0000256" key="9">
    <source>
        <dbReference type="ARBA" id="ARBA00022679"/>
    </source>
</evidence>
<feature type="transmembrane region" description="Helical" evidence="19">
    <location>
        <begin position="143"/>
        <end position="165"/>
    </location>
</feature>
<evidence type="ECO:0000256" key="3">
    <source>
        <dbReference type="ARBA" id="ARBA00004663"/>
    </source>
</evidence>
<dbReference type="PANTHER" id="PTHR34148:SF1">
    <property type="entry name" value="ADENOSYLCOBINAMIDE-GDP RIBAZOLETRANSFERASE"/>
    <property type="match status" value="1"/>
</dbReference>
<dbReference type="NCBIfam" id="TIGR00317">
    <property type="entry name" value="cobS"/>
    <property type="match status" value="1"/>
</dbReference>
<reference evidence="21 22" key="1">
    <citation type="submission" date="2014-07" db="EMBL/GenBank/DDBJ databases">
        <title>Draft genome sequence of Thalassospira profundimaris R8-17.</title>
        <authorList>
            <person name="Lai Q."/>
            <person name="Shao Z."/>
        </authorList>
    </citation>
    <scope>NUCLEOTIDE SEQUENCE [LARGE SCALE GENOMIC DNA]</scope>
    <source>
        <strain evidence="21 22">R8-17</strain>
    </source>
</reference>
<comment type="cofactor">
    <cofactor evidence="1 19">
        <name>Mg(2+)</name>
        <dbReference type="ChEBI" id="CHEBI:18420"/>
    </cofactor>
</comment>
<protein>
    <recommendedName>
        <fullName evidence="6 19">Adenosylcobinamide-GDP ribazoletransferase</fullName>
        <ecNumber evidence="5 19">2.7.8.26</ecNumber>
    </recommendedName>
    <alternativeName>
        <fullName evidence="16 19">Cobalamin synthase</fullName>
    </alternativeName>
    <alternativeName>
        <fullName evidence="15 19">Cobalamin-5'-phosphate synthase</fullName>
    </alternativeName>
</protein>
<evidence type="ECO:0000256" key="13">
    <source>
        <dbReference type="ARBA" id="ARBA00023136"/>
    </source>
</evidence>
<name>A0A367VGC8_9PROT</name>
<proteinExistence type="inferred from homology"/>
<evidence type="ECO:0000256" key="17">
    <source>
        <dbReference type="ARBA" id="ARBA00048623"/>
    </source>
</evidence>
<dbReference type="InterPro" id="IPR003805">
    <property type="entry name" value="CobS"/>
</dbReference>
<comment type="pathway">
    <text evidence="3 19">Cofactor biosynthesis; adenosylcobalamin biosynthesis; adenosylcobalamin from cob(II)yrinate a,c-diamide: step 7/7.</text>
</comment>
<dbReference type="EMBL" id="JPWB01000002">
    <property type="protein sequence ID" value="RCK24049.1"/>
    <property type="molecule type" value="Genomic_DNA"/>
</dbReference>
<evidence type="ECO:0000256" key="1">
    <source>
        <dbReference type="ARBA" id="ARBA00001946"/>
    </source>
</evidence>
<gene>
    <name evidence="19" type="primary">cobS</name>
    <name evidence="21" type="ORF">TH6_04840</name>
</gene>
<feature type="region of interest" description="Disordered" evidence="20">
    <location>
        <begin position="1"/>
        <end position="22"/>
    </location>
</feature>
<feature type="transmembrane region" description="Helical" evidence="19">
    <location>
        <begin position="205"/>
        <end position="227"/>
    </location>
</feature>
<evidence type="ECO:0000256" key="12">
    <source>
        <dbReference type="ARBA" id="ARBA00022989"/>
    </source>
</evidence>
<evidence type="ECO:0000256" key="18">
    <source>
        <dbReference type="ARBA" id="ARBA00049504"/>
    </source>
</evidence>
<dbReference type="GO" id="GO:0005886">
    <property type="term" value="C:plasma membrane"/>
    <property type="evidence" value="ECO:0007669"/>
    <property type="project" value="UniProtKB-SubCell"/>
</dbReference>
<dbReference type="HAMAP" id="MF_00719">
    <property type="entry name" value="CobS"/>
    <property type="match status" value="1"/>
</dbReference>
<dbReference type="Proteomes" id="UP000253061">
    <property type="component" value="Unassembled WGS sequence"/>
</dbReference>
<feature type="transmembrane region" description="Helical" evidence="19">
    <location>
        <begin position="67"/>
        <end position="89"/>
    </location>
</feature>
<comment type="subcellular location">
    <subcellularLocation>
        <location evidence="2 19">Cell membrane</location>
        <topology evidence="2 19">Multi-pass membrane protein</topology>
    </subcellularLocation>
</comment>
<comment type="similarity">
    <text evidence="4 19">Belongs to the CobS family.</text>
</comment>
<keyword evidence="9 19" id="KW-0808">Transferase</keyword>
<comment type="caution">
    <text evidence="21">The sequence shown here is derived from an EMBL/GenBank/DDBJ whole genome shotgun (WGS) entry which is preliminary data.</text>
</comment>
<evidence type="ECO:0000256" key="6">
    <source>
        <dbReference type="ARBA" id="ARBA00015850"/>
    </source>
</evidence>
<evidence type="ECO:0000256" key="2">
    <source>
        <dbReference type="ARBA" id="ARBA00004651"/>
    </source>
</evidence>
<dbReference type="Pfam" id="PF02654">
    <property type="entry name" value="CobS"/>
    <property type="match status" value="1"/>
</dbReference>